<keyword evidence="1" id="KW-0175">Coiled coil</keyword>
<keyword evidence="3" id="KW-1133">Transmembrane helix</keyword>
<feature type="region of interest" description="Disordered" evidence="2">
    <location>
        <begin position="250"/>
        <end position="344"/>
    </location>
</feature>
<name>A0AA94L347_DESDE</name>
<feature type="region of interest" description="Disordered" evidence="2">
    <location>
        <begin position="81"/>
        <end position="155"/>
    </location>
</feature>
<evidence type="ECO:0000313" key="5">
    <source>
        <dbReference type="Proteomes" id="UP000182680"/>
    </source>
</evidence>
<evidence type="ECO:0000256" key="3">
    <source>
        <dbReference type="SAM" id="Phobius"/>
    </source>
</evidence>
<feature type="transmembrane region" description="Helical" evidence="3">
    <location>
        <begin position="20"/>
        <end position="44"/>
    </location>
</feature>
<keyword evidence="3" id="KW-0472">Membrane</keyword>
<evidence type="ECO:0000313" key="4">
    <source>
        <dbReference type="EMBL" id="SFW66526.1"/>
    </source>
</evidence>
<dbReference type="RefSeq" id="WP_232088743.1">
    <property type="nucleotide sequence ID" value="NZ_FPIW01000058.1"/>
</dbReference>
<evidence type="ECO:0000256" key="2">
    <source>
        <dbReference type="SAM" id="MobiDB-lite"/>
    </source>
</evidence>
<reference evidence="5" key="1">
    <citation type="submission" date="2016-11" db="EMBL/GenBank/DDBJ databases">
        <authorList>
            <person name="Jaros S."/>
            <person name="Januszkiewicz K."/>
            <person name="Wedrychowicz H."/>
        </authorList>
    </citation>
    <scope>NUCLEOTIDE SEQUENCE [LARGE SCALE GENOMIC DNA]</scope>
    <source>
        <strain evidence="5">DSM 7057</strain>
    </source>
</reference>
<proteinExistence type="predicted"/>
<keyword evidence="4" id="KW-0966">Cell projection</keyword>
<organism evidence="4 5">
    <name type="scientific">Desulfovibrio desulfuricans</name>
    <dbReference type="NCBI Taxonomy" id="876"/>
    <lineage>
        <taxon>Bacteria</taxon>
        <taxon>Pseudomonadati</taxon>
        <taxon>Thermodesulfobacteriota</taxon>
        <taxon>Desulfovibrionia</taxon>
        <taxon>Desulfovibrionales</taxon>
        <taxon>Desulfovibrionaceae</taxon>
        <taxon>Desulfovibrio</taxon>
    </lineage>
</organism>
<dbReference type="Proteomes" id="UP000182680">
    <property type="component" value="Unassembled WGS sequence"/>
</dbReference>
<keyword evidence="4" id="KW-0282">Flagellum</keyword>
<feature type="compositionally biased region" description="Low complexity" evidence="2">
    <location>
        <begin position="250"/>
        <end position="266"/>
    </location>
</feature>
<keyword evidence="4" id="KW-0969">Cilium</keyword>
<evidence type="ECO:0000256" key="1">
    <source>
        <dbReference type="SAM" id="Coils"/>
    </source>
</evidence>
<dbReference type="AlphaFoldDB" id="A0AA94L347"/>
<dbReference type="EMBL" id="FPIW01000058">
    <property type="protein sequence ID" value="SFW66526.1"/>
    <property type="molecule type" value="Genomic_DNA"/>
</dbReference>
<comment type="caution">
    <text evidence="4">The sequence shown here is derived from an EMBL/GenBank/DDBJ whole genome shotgun (WGS) entry which is preliminary data.</text>
</comment>
<keyword evidence="3" id="KW-0812">Transmembrane</keyword>
<feature type="coiled-coil region" evidence="1">
    <location>
        <begin position="359"/>
        <end position="393"/>
    </location>
</feature>
<protein>
    <submittedName>
        <fullName evidence="4">Flagellar motility protein MotE, a chaperone for MotC folding</fullName>
    </submittedName>
</protein>
<sequence>MTKQPPSATKLRLSKLFRWLAVLCFIKLAMLAMLLLDVPLPAWLDGRPSQLASNDPSQLPADAPSDADIMERLTALVAASQPKDNEGPTHSPVSSANTVPEPLPATPAVNHNPAQARGEAHGSAPQGSEAARLAAAARPRQRDTTPTTGRMLDADALPTPLVTAGVHPAGPAEIQIFTPDSTDSPAPLPAPLAQPGISAPRQDTMGVSANAADKNAATRHGWLESLGLAGLPVPALGSVQAAHAAALDMPVPQAPSSAPTSPFAPAEQAAPYSLPGAPDIPANIPRGQSTDGAPLPPRGASGSNSFGSASGSGAAGIPALPQSNQPGLPAVPPPAVRPVPSGTDPNLKAQELARQQQDILMLRQQMDQRLKDIQNAEQKMKDMIREARGIEDEKIRRLVLTYTQMKPKAAAKALESMDERVAVRILTGMSPKQSGDILTYVNPAKTAKLTEIITRMKLPE</sequence>
<dbReference type="SUPFAM" id="SSF158791">
    <property type="entry name" value="MgtE N-terminal domain-like"/>
    <property type="match status" value="1"/>
</dbReference>
<feature type="region of interest" description="Disordered" evidence="2">
    <location>
        <begin position="173"/>
        <end position="200"/>
    </location>
</feature>
<feature type="compositionally biased region" description="Low complexity" evidence="2">
    <location>
        <begin position="299"/>
        <end position="316"/>
    </location>
</feature>
<accession>A0AA94L347</accession>
<gene>
    <name evidence="4" type="ORF">SAMN02910291_02385</name>
</gene>